<evidence type="ECO:0000313" key="1">
    <source>
        <dbReference type="EMBL" id="TBN54567.1"/>
    </source>
</evidence>
<proteinExistence type="predicted"/>
<dbReference type="OrthoDB" id="9780310at2"/>
<organism evidence="1 2">
    <name type="scientific">Hansschlegelia quercus</name>
    <dbReference type="NCBI Taxonomy" id="2528245"/>
    <lineage>
        <taxon>Bacteria</taxon>
        <taxon>Pseudomonadati</taxon>
        <taxon>Pseudomonadota</taxon>
        <taxon>Alphaproteobacteria</taxon>
        <taxon>Hyphomicrobiales</taxon>
        <taxon>Methylopilaceae</taxon>
        <taxon>Hansschlegelia</taxon>
    </lineage>
</organism>
<dbReference type="InterPro" id="IPR036520">
    <property type="entry name" value="UPF0759_sf"/>
</dbReference>
<dbReference type="Gene3D" id="3.20.20.410">
    <property type="entry name" value="Protein of unknown function UPF0759"/>
    <property type="match status" value="1"/>
</dbReference>
<dbReference type="EMBL" id="SIUB01000002">
    <property type="protein sequence ID" value="TBN54567.1"/>
    <property type="molecule type" value="Genomic_DNA"/>
</dbReference>
<dbReference type="AlphaFoldDB" id="A0A4Q9GS14"/>
<dbReference type="InterPro" id="IPR002763">
    <property type="entry name" value="DUF72"/>
</dbReference>
<comment type="caution">
    <text evidence="1">The sequence shown here is derived from an EMBL/GenBank/DDBJ whole genome shotgun (WGS) entry which is preliminary data.</text>
</comment>
<dbReference type="PANTHER" id="PTHR30348">
    <property type="entry name" value="UNCHARACTERIZED PROTEIN YECE"/>
    <property type="match status" value="1"/>
</dbReference>
<gene>
    <name evidence="1" type="ORF">EYR15_05040</name>
</gene>
<dbReference type="PANTHER" id="PTHR30348:SF14">
    <property type="entry name" value="BLR8050 PROTEIN"/>
    <property type="match status" value="1"/>
</dbReference>
<name>A0A4Q9GS14_9HYPH</name>
<reference evidence="1 2" key="1">
    <citation type="submission" date="2019-02" db="EMBL/GenBank/DDBJ databases">
        <title>Hansschlegelia quercus sp. nov., a novel methylotrophic bacterium from buds of oak (Quercus robur L.).</title>
        <authorList>
            <person name="Agafonova N.V."/>
            <person name="Kaparullina E.N."/>
            <person name="Grouzdev D.S."/>
            <person name="Doronina N.V."/>
        </authorList>
    </citation>
    <scope>NUCLEOTIDE SEQUENCE [LARGE SCALE GENOMIC DNA]</scope>
    <source>
        <strain evidence="1 2">Dub</strain>
    </source>
</reference>
<evidence type="ECO:0000313" key="2">
    <source>
        <dbReference type="Proteomes" id="UP000291613"/>
    </source>
</evidence>
<sequence length="240" mass="26295">MGRGDLFVGTAGWSVASRYAEAVPGPGTHLERYARRLNAVEINSSFYRAHQHKTYERWAQSTPEGFRFSVKVSKAITHERALVDCASLIDAFASEVAGLGEKLGVLLVQLPRSSKADRATAGDFFDQLRAVGDATIAFEPRHDDWFTPEADEWLAERQIARVAADPAPAPGADEPGGWGGLRYYRWHGSPRLYYSDYDEAALVSLRKRVEEDLATAPAWCVFDNTASGAALGNALTFTGL</sequence>
<accession>A0A4Q9GS14</accession>
<dbReference type="Proteomes" id="UP000291613">
    <property type="component" value="Unassembled WGS sequence"/>
</dbReference>
<protein>
    <submittedName>
        <fullName evidence="1">DUF72 domain-containing protein</fullName>
    </submittedName>
</protein>
<dbReference type="Pfam" id="PF01904">
    <property type="entry name" value="DUF72"/>
    <property type="match status" value="1"/>
</dbReference>
<keyword evidence="2" id="KW-1185">Reference proteome</keyword>
<dbReference type="SUPFAM" id="SSF117396">
    <property type="entry name" value="TM1631-like"/>
    <property type="match status" value="1"/>
</dbReference>